<evidence type="ECO:0000259" key="11">
    <source>
        <dbReference type="PROSITE" id="PS00623"/>
    </source>
</evidence>
<dbReference type="GO" id="GO:0000398">
    <property type="term" value="P:mRNA splicing, via spliceosome"/>
    <property type="evidence" value="ECO:0007669"/>
    <property type="project" value="UniProtKB-ARBA"/>
</dbReference>
<sequence>MRRFAGALGQCRGLRQRTAGFAATAANTYDFVVVGGGAAGAVVAARLSEDPGAKVLLLEAGPKPPPDASVPVACGGLQQTAVDWARRGPGGGIGQKLKDGMMNLPSGKMLGGSTSINYMAYVRGDPGDFDAWAAGGAEGWTWKEVLPYFRKSESLISDAAPEAAVDKEAHGFGGPYSVSFRNPQRDDVSAFVRAAQEQGYKAADYNSSARAELDAAGRGVVSPHQFSIKANGRRESSYTAFLEPHMGKRPNLHVQEHARASRVLLDGQKAVGVEYVEEVGLGETKQVYARHEVVVSCGSYASAGLLLRSGLGPKDELADDGVDCQDTSAFDEYLKTGRGLAATGLYEASAFYSSGLKPSNPSAQDGQISFCCCTSLPSLWSMNFGIKDFTEDNWNFEKMFHESQPSGMLLFTFNRPESSGEVRLAGKDVHVQHNYLTHEADAAMYVATCKEGIKFLDQPSLKGFGDLEVLIPKALSERFGTDLQSDALWEAWIRSYAQTIYHPVATCALNTVVDSECRVFQVDGLRVADASIMPDALSGNTQAACIMIGEKAADMIARQYGRLLGKRSCITCTGVWEFMLDVETCASKIRIYTGQDGRCKGDALVTFANAASVQLAVKFLHEYEIRPGCRICVQQADFEEVEKKSAKLSKEELKELATTRKPDADRAKYIAAKNVLKEAVSWSGEMDDGTGRRIVILKHLFSPEEAEKEGAEFYTELAQEVQEECDKIGQVLRVTPIEQHLQGIVCVKFKLSSEAEECIRVMDGRYFGGRTVEAH</sequence>
<evidence type="ECO:0000256" key="8">
    <source>
        <dbReference type="ARBA" id="ARBA00022884"/>
    </source>
</evidence>
<dbReference type="Gene3D" id="3.50.50.60">
    <property type="entry name" value="FAD/NAD(P)-binding domain"/>
    <property type="match status" value="2"/>
</dbReference>
<dbReference type="PANTHER" id="PTHR11552:SF147">
    <property type="entry name" value="CHOLINE DEHYDROGENASE, MITOCHONDRIAL"/>
    <property type="match status" value="1"/>
</dbReference>
<dbReference type="Pfam" id="PF05199">
    <property type="entry name" value="GMC_oxred_C"/>
    <property type="match status" value="1"/>
</dbReference>
<evidence type="ECO:0000256" key="4">
    <source>
        <dbReference type="ARBA" id="ARBA00022630"/>
    </source>
</evidence>
<comment type="similarity">
    <text evidence="2">Belongs to the HTATSF1 family.</text>
</comment>
<dbReference type="GO" id="GO:0008812">
    <property type="term" value="F:choline dehydrogenase activity"/>
    <property type="evidence" value="ECO:0007669"/>
    <property type="project" value="TreeGrafter"/>
</dbReference>
<evidence type="ECO:0000256" key="9">
    <source>
        <dbReference type="ARBA" id="ARBA00023187"/>
    </source>
</evidence>
<dbReference type="GO" id="GO:0005684">
    <property type="term" value="C:U2-type spliceosomal complex"/>
    <property type="evidence" value="ECO:0007669"/>
    <property type="project" value="UniProtKB-ARBA"/>
</dbReference>
<evidence type="ECO:0000256" key="3">
    <source>
        <dbReference type="ARBA" id="ARBA00010790"/>
    </source>
</evidence>
<dbReference type="Gene3D" id="3.30.560.10">
    <property type="entry name" value="Glucose Oxidase, domain 3"/>
    <property type="match status" value="2"/>
</dbReference>
<keyword evidence="9" id="KW-0508">mRNA splicing</keyword>
<dbReference type="InterPro" id="IPR000172">
    <property type="entry name" value="GMC_OxRdtase_N"/>
</dbReference>
<dbReference type="GO" id="GO:0005743">
    <property type="term" value="C:mitochondrial inner membrane"/>
    <property type="evidence" value="ECO:0007669"/>
    <property type="project" value="TreeGrafter"/>
</dbReference>
<keyword evidence="4 10" id="KW-0285">Flavoprotein</keyword>
<dbReference type="InterPro" id="IPR012132">
    <property type="entry name" value="GMC_OxRdtase"/>
</dbReference>
<dbReference type="GO" id="GO:0003723">
    <property type="term" value="F:RNA binding"/>
    <property type="evidence" value="ECO:0007669"/>
    <property type="project" value="UniProtKB-KW"/>
</dbReference>
<keyword evidence="13" id="KW-1185">Reference proteome</keyword>
<dbReference type="InterPro" id="IPR007867">
    <property type="entry name" value="GMC_OxRtase_C"/>
</dbReference>
<evidence type="ECO:0000256" key="7">
    <source>
        <dbReference type="ARBA" id="ARBA00022827"/>
    </source>
</evidence>
<gene>
    <name evidence="12" type="ORF">AK812_SmicGene15963</name>
</gene>
<evidence type="ECO:0000256" key="2">
    <source>
        <dbReference type="ARBA" id="ARBA00007747"/>
    </source>
</evidence>
<proteinExistence type="inferred from homology"/>
<dbReference type="Pfam" id="PF00732">
    <property type="entry name" value="GMC_oxred_N"/>
    <property type="match status" value="1"/>
</dbReference>
<evidence type="ECO:0000256" key="1">
    <source>
        <dbReference type="ARBA" id="ARBA00001974"/>
    </source>
</evidence>
<dbReference type="SUPFAM" id="SSF54928">
    <property type="entry name" value="RNA-binding domain, RBD"/>
    <property type="match status" value="2"/>
</dbReference>
<evidence type="ECO:0000256" key="10">
    <source>
        <dbReference type="RuleBase" id="RU003968"/>
    </source>
</evidence>
<comment type="similarity">
    <text evidence="3 10">Belongs to the GMC oxidoreductase family.</text>
</comment>
<keyword evidence="6" id="KW-0677">Repeat</keyword>
<protein>
    <submittedName>
        <fullName evidence="12">Putative GMC-type oxidoreductase</fullName>
    </submittedName>
</protein>
<comment type="caution">
    <text evidence="12">The sequence shown here is derived from an EMBL/GenBank/DDBJ whole genome shotgun (WGS) entry which is preliminary data.</text>
</comment>
<keyword evidence="5" id="KW-0507">mRNA processing</keyword>
<dbReference type="InterPro" id="IPR036188">
    <property type="entry name" value="FAD/NAD-bd_sf"/>
</dbReference>
<dbReference type="OMA" id="NHFESCA"/>
<organism evidence="12 13">
    <name type="scientific">Symbiodinium microadriaticum</name>
    <name type="common">Dinoflagellate</name>
    <name type="synonym">Zooxanthella microadriatica</name>
    <dbReference type="NCBI Taxonomy" id="2951"/>
    <lineage>
        <taxon>Eukaryota</taxon>
        <taxon>Sar</taxon>
        <taxon>Alveolata</taxon>
        <taxon>Dinophyceae</taxon>
        <taxon>Suessiales</taxon>
        <taxon>Symbiodiniaceae</taxon>
        <taxon>Symbiodinium</taxon>
    </lineage>
</organism>
<keyword evidence="7 10" id="KW-0274">FAD</keyword>
<dbReference type="FunFam" id="3.30.70.330:FF:000105">
    <property type="entry name" value="HIV Tat-specific factor 1 homolog"/>
    <property type="match status" value="1"/>
</dbReference>
<dbReference type="OrthoDB" id="10258585at2759"/>
<evidence type="ECO:0000256" key="5">
    <source>
        <dbReference type="ARBA" id="ARBA00022664"/>
    </source>
</evidence>
<dbReference type="Proteomes" id="UP000186817">
    <property type="component" value="Unassembled WGS sequence"/>
</dbReference>
<accession>A0A1Q9E1N1</accession>
<name>A0A1Q9E1N1_SYMMI</name>
<dbReference type="Gene3D" id="3.30.70.330">
    <property type="match status" value="2"/>
</dbReference>
<dbReference type="GO" id="GO:0050660">
    <property type="term" value="F:flavin adenine dinucleotide binding"/>
    <property type="evidence" value="ECO:0007669"/>
    <property type="project" value="InterPro"/>
</dbReference>
<feature type="domain" description="Glucose-methanol-choline oxidoreductase N-terminal" evidence="11">
    <location>
        <begin position="107"/>
        <end position="130"/>
    </location>
</feature>
<dbReference type="SUPFAM" id="SSF54373">
    <property type="entry name" value="FAD-linked reductases, C-terminal domain"/>
    <property type="match status" value="1"/>
</dbReference>
<dbReference type="AlphaFoldDB" id="A0A1Q9E1N1"/>
<reference evidence="12 13" key="1">
    <citation type="submission" date="2016-02" db="EMBL/GenBank/DDBJ databases">
        <title>Genome analysis of coral dinoflagellate symbionts highlights evolutionary adaptations to a symbiotic lifestyle.</title>
        <authorList>
            <person name="Aranda M."/>
            <person name="Li Y."/>
            <person name="Liew Y.J."/>
            <person name="Baumgarten S."/>
            <person name="Simakov O."/>
            <person name="Wilson M."/>
            <person name="Piel J."/>
            <person name="Ashoor H."/>
            <person name="Bougouffa S."/>
            <person name="Bajic V.B."/>
            <person name="Ryu T."/>
            <person name="Ravasi T."/>
            <person name="Bayer T."/>
            <person name="Micklem G."/>
            <person name="Kim H."/>
            <person name="Bhak J."/>
            <person name="Lajeunesse T.C."/>
            <person name="Voolstra C.R."/>
        </authorList>
    </citation>
    <scope>NUCLEOTIDE SEQUENCE [LARGE SCALE GENOMIC DNA]</scope>
    <source>
        <strain evidence="12 13">CCMP2467</strain>
    </source>
</reference>
<dbReference type="PANTHER" id="PTHR11552">
    <property type="entry name" value="GLUCOSE-METHANOL-CHOLINE GMC OXIDOREDUCTASE"/>
    <property type="match status" value="1"/>
</dbReference>
<comment type="cofactor">
    <cofactor evidence="1">
        <name>FAD</name>
        <dbReference type="ChEBI" id="CHEBI:57692"/>
    </cofactor>
</comment>
<evidence type="ECO:0000313" key="13">
    <source>
        <dbReference type="Proteomes" id="UP000186817"/>
    </source>
</evidence>
<dbReference type="PROSITE" id="PS00623">
    <property type="entry name" value="GMC_OXRED_1"/>
    <property type="match status" value="1"/>
</dbReference>
<evidence type="ECO:0000313" key="12">
    <source>
        <dbReference type="EMBL" id="OLQ01312.1"/>
    </source>
</evidence>
<evidence type="ECO:0000256" key="6">
    <source>
        <dbReference type="ARBA" id="ARBA00022737"/>
    </source>
</evidence>
<keyword evidence="8" id="KW-0694">RNA-binding</keyword>
<dbReference type="InterPro" id="IPR012677">
    <property type="entry name" value="Nucleotide-bd_a/b_plait_sf"/>
</dbReference>
<dbReference type="SUPFAM" id="SSF51905">
    <property type="entry name" value="FAD/NAD(P)-binding domain"/>
    <property type="match status" value="1"/>
</dbReference>
<dbReference type="InterPro" id="IPR035979">
    <property type="entry name" value="RBD_domain_sf"/>
</dbReference>
<dbReference type="EMBL" id="LSRX01000297">
    <property type="protein sequence ID" value="OLQ01312.1"/>
    <property type="molecule type" value="Genomic_DNA"/>
</dbReference>